<dbReference type="RefSeq" id="WP_110374938.1">
    <property type="nucleotide sequence ID" value="NZ_CAKNFM010000006.1"/>
</dbReference>
<keyword evidence="2" id="KW-0472">Membrane</keyword>
<keyword evidence="2" id="KW-0812">Transmembrane</keyword>
<comment type="caution">
    <text evidence="3">The sequence shown here is derived from an EMBL/GenBank/DDBJ whole genome shotgun (WGS) entry which is preliminary data.</text>
</comment>
<name>A0A2V3U981_9HYPH</name>
<accession>A0A2V3U981</accession>
<dbReference type="AlphaFoldDB" id="A0A2V3U981"/>
<feature type="transmembrane region" description="Helical" evidence="2">
    <location>
        <begin position="73"/>
        <end position="93"/>
    </location>
</feature>
<evidence type="ECO:0000313" key="4">
    <source>
        <dbReference type="Proteomes" id="UP000248021"/>
    </source>
</evidence>
<protein>
    <submittedName>
        <fullName evidence="3">Uncharacterized protein DUF2628</fullName>
    </submittedName>
</protein>
<keyword evidence="2" id="KW-1133">Transmembrane helix</keyword>
<dbReference type="Proteomes" id="UP000248021">
    <property type="component" value="Unassembled WGS sequence"/>
</dbReference>
<reference evidence="3 4" key="1">
    <citation type="submission" date="2018-05" db="EMBL/GenBank/DDBJ databases">
        <title>Genomic Encyclopedia of Type Strains, Phase IV (KMG-IV): sequencing the most valuable type-strain genomes for metagenomic binning, comparative biology and taxonomic classification.</title>
        <authorList>
            <person name="Goeker M."/>
        </authorList>
    </citation>
    <scope>NUCLEOTIDE SEQUENCE [LARGE SCALE GENOMIC DNA]</scope>
    <source>
        <strain evidence="3 4">DSM 6462</strain>
    </source>
</reference>
<evidence type="ECO:0000256" key="2">
    <source>
        <dbReference type="SAM" id="Phobius"/>
    </source>
</evidence>
<dbReference type="Pfam" id="PF10947">
    <property type="entry name" value="DUF2628"/>
    <property type="match status" value="1"/>
</dbReference>
<evidence type="ECO:0000313" key="3">
    <source>
        <dbReference type="EMBL" id="PXW58874.1"/>
    </source>
</evidence>
<feature type="region of interest" description="Disordered" evidence="1">
    <location>
        <begin position="132"/>
        <end position="173"/>
    </location>
</feature>
<evidence type="ECO:0000256" key="1">
    <source>
        <dbReference type="SAM" id="MobiDB-lite"/>
    </source>
</evidence>
<sequence length="173" mass="18350">MAVYTLHVPTEDMPGDPATLGEAVVLKDGFAWGAFIFQVLWCLYHRLWLVALALAIITGGVSAGLQWFGLPSFAVTVISLLIAAFFALEANGLRRRALERRGFKAAGVVVADSYSDAEARAFSAWLGARQMGAASPRPSTPTSAYDPPPQHAAAATPGAQPVLGLFPEQEGPR</sequence>
<gene>
    <name evidence="3" type="ORF">C7450_105222</name>
</gene>
<feature type="transmembrane region" description="Helical" evidence="2">
    <location>
        <begin position="47"/>
        <end position="67"/>
    </location>
</feature>
<dbReference type="EMBL" id="QJJK01000005">
    <property type="protein sequence ID" value="PXW58874.1"/>
    <property type="molecule type" value="Genomic_DNA"/>
</dbReference>
<proteinExistence type="predicted"/>
<dbReference type="OrthoDB" id="7285394at2"/>
<dbReference type="InterPro" id="IPR024399">
    <property type="entry name" value="DUF2628"/>
</dbReference>
<feature type="transmembrane region" description="Helical" evidence="2">
    <location>
        <begin position="20"/>
        <end position="40"/>
    </location>
</feature>
<keyword evidence="4" id="KW-1185">Reference proteome</keyword>
<organism evidence="3 4">
    <name type="scientific">Chelatococcus asaccharovorans</name>
    <dbReference type="NCBI Taxonomy" id="28210"/>
    <lineage>
        <taxon>Bacteria</taxon>
        <taxon>Pseudomonadati</taxon>
        <taxon>Pseudomonadota</taxon>
        <taxon>Alphaproteobacteria</taxon>
        <taxon>Hyphomicrobiales</taxon>
        <taxon>Chelatococcaceae</taxon>
        <taxon>Chelatococcus</taxon>
    </lineage>
</organism>